<dbReference type="EMBL" id="PKJS01000012">
    <property type="protein sequence ID" value="PKZ68167.1"/>
    <property type="molecule type" value="Genomic_DNA"/>
</dbReference>
<dbReference type="InterPro" id="IPR003593">
    <property type="entry name" value="AAA+_ATPase"/>
</dbReference>
<dbReference type="GO" id="GO:0005524">
    <property type="term" value="F:ATP binding"/>
    <property type="evidence" value="ECO:0007669"/>
    <property type="project" value="UniProtKB-KW"/>
</dbReference>
<comment type="caution">
    <text evidence="2">The sequence shown here is derived from an EMBL/GenBank/DDBJ whole genome shotgun (WGS) entry which is preliminary data.</text>
</comment>
<protein>
    <submittedName>
        <fullName evidence="2">ATP-binding protein</fullName>
    </submittedName>
</protein>
<dbReference type="RefSeq" id="WP_101964836.1">
    <property type="nucleotide sequence ID" value="NZ_PKJS01000012.1"/>
</dbReference>
<gene>
    <name evidence="2" type="ORF">CYJ96_09525</name>
</gene>
<dbReference type="SMART" id="SM00382">
    <property type="entry name" value="AAA"/>
    <property type="match status" value="1"/>
</dbReference>
<evidence type="ECO:0000259" key="1">
    <source>
        <dbReference type="SMART" id="SM00382"/>
    </source>
</evidence>
<feature type="domain" description="AAA+ ATPase" evidence="1">
    <location>
        <begin position="23"/>
        <end position="329"/>
    </location>
</feature>
<proteinExistence type="predicted"/>
<dbReference type="PANTHER" id="PTHR43581:SF2">
    <property type="entry name" value="EXCINUCLEASE ATPASE SUBUNIT"/>
    <property type="match status" value="1"/>
</dbReference>
<keyword evidence="2" id="KW-0067">ATP-binding</keyword>
<evidence type="ECO:0000313" key="3">
    <source>
        <dbReference type="Proteomes" id="UP000234914"/>
    </source>
</evidence>
<reference evidence="2 3" key="1">
    <citation type="submission" date="2017-12" db="EMBL/GenBank/DDBJ databases">
        <title>Phylogenetic diversity of female urinary microbiome.</title>
        <authorList>
            <person name="Thomas-White K."/>
            <person name="Wolfe A.J."/>
        </authorList>
    </citation>
    <scope>NUCLEOTIDE SEQUENCE [LARGE SCALE GENOMIC DNA]</scope>
    <source>
        <strain evidence="2 3">UMB0416</strain>
    </source>
</reference>
<name>A0A2I1RGC1_FAUOS</name>
<dbReference type="CDD" id="cd00267">
    <property type="entry name" value="ABC_ATPase"/>
    <property type="match status" value="1"/>
</dbReference>
<keyword evidence="2" id="KW-0547">Nucleotide-binding</keyword>
<dbReference type="Pfam" id="PF13304">
    <property type="entry name" value="AAA_21"/>
    <property type="match status" value="1"/>
</dbReference>
<sequence length="415" mass="48252">MKYLNRIQGSLYYLEKNIDINLNGRNVVITGANGSGKTTLLKKLHESIKVMLTRNHQEYKNYTNSLNYQQSQLDLHLSGSNEYHQIQSQIEYIKKWLNDNKPSLDLEISNINNFIINFNNFKAVNLIFEAMRINNIQAATSTTSIQIEKDNVRQNYRQHGNQIMQLGMRLEQHLLNLKFNESLAGYEEKDEIKAKKFSDWFKNFNEQLTFLFEGIDTRLKFNIDTRKFSILQNERDFTFQELSSGYQAIFNIYAELLMSSEMFDVPPDELEGIVIIDEIDVHLHISLQRIILPFFMKAFPNIQFIVSTHSPFVITSTDNTVVFDLTKDELIEEDLTNFSYDSIVKGLFHVDTTNGENLEEIIEDINELLKFGSSNLSQLKEKVELLQNFENKLDINAKLTLLKAKNKIIDSEAEV</sequence>
<dbReference type="GO" id="GO:0016887">
    <property type="term" value="F:ATP hydrolysis activity"/>
    <property type="evidence" value="ECO:0007669"/>
    <property type="project" value="InterPro"/>
</dbReference>
<evidence type="ECO:0000313" key="2">
    <source>
        <dbReference type="EMBL" id="PKZ68167.1"/>
    </source>
</evidence>
<dbReference type="AlphaFoldDB" id="A0A2I1RGC1"/>
<dbReference type="InterPro" id="IPR051396">
    <property type="entry name" value="Bact_Antivir_Def_Nuclease"/>
</dbReference>
<dbReference type="InterPro" id="IPR003959">
    <property type="entry name" value="ATPase_AAA_core"/>
</dbReference>
<accession>A0A2I1RGC1</accession>
<dbReference type="Gene3D" id="3.40.50.300">
    <property type="entry name" value="P-loop containing nucleotide triphosphate hydrolases"/>
    <property type="match status" value="1"/>
</dbReference>
<dbReference type="Proteomes" id="UP000234914">
    <property type="component" value="Unassembled WGS sequence"/>
</dbReference>
<dbReference type="SUPFAM" id="SSF52540">
    <property type="entry name" value="P-loop containing nucleoside triphosphate hydrolases"/>
    <property type="match status" value="1"/>
</dbReference>
<dbReference type="PANTHER" id="PTHR43581">
    <property type="entry name" value="ATP/GTP PHOSPHATASE"/>
    <property type="match status" value="1"/>
</dbReference>
<dbReference type="InterPro" id="IPR027417">
    <property type="entry name" value="P-loop_NTPase"/>
</dbReference>
<organism evidence="2 3">
    <name type="scientific">Faucicola osloensis</name>
    <name type="common">Moraxella osloensis</name>
    <dbReference type="NCBI Taxonomy" id="34062"/>
    <lineage>
        <taxon>Bacteria</taxon>
        <taxon>Pseudomonadati</taxon>
        <taxon>Pseudomonadota</taxon>
        <taxon>Gammaproteobacteria</taxon>
        <taxon>Moraxellales</taxon>
        <taxon>Moraxellaceae</taxon>
        <taxon>Faucicola</taxon>
    </lineage>
</organism>